<accession>A0ABD1T8F0</accession>
<name>A0ABD1T8F0_9LAMI</name>
<proteinExistence type="predicted"/>
<evidence type="ECO:0000313" key="2">
    <source>
        <dbReference type="EMBL" id="KAL2508865.1"/>
    </source>
</evidence>
<dbReference type="EMBL" id="JBFOLJ010000009">
    <property type="protein sequence ID" value="KAL2508865.1"/>
    <property type="molecule type" value="Genomic_DNA"/>
</dbReference>
<reference evidence="3" key="1">
    <citation type="submission" date="2024-07" db="EMBL/GenBank/DDBJ databases">
        <title>Two chromosome-level genome assemblies of Korean endemic species Abeliophyllum distichum and Forsythia ovata (Oleaceae).</title>
        <authorList>
            <person name="Jang H."/>
        </authorList>
    </citation>
    <scope>NUCLEOTIDE SEQUENCE [LARGE SCALE GENOMIC DNA]</scope>
</reference>
<evidence type="ECO:0000313" key="3">
    <source>
        <dbReference type="Proteomes" id="UP001604277"/>
    </source>
</evidence>
<keyword evidence="3" id="KW-1185">Reference proteome</keyword>
<feature type="region of interest" description="Disordered" evidence="1">
    <location>
        <begin position="186"/>
        <end position="205"/>
    </location>
</feature>
<evidence type="ECO:0000256" key="1">
    <source>
        <dbReference type="SAM" id="MobiDB-lite"/>
    </source>
</evidence>
<dbReference type="AlphaFoldDB" id="A0ABD1T8F0"/>
<dbReference type="Proteomes" id="UP001604277">
    <property type="component" value="Unassembled WGS sequence"/>
</dbReference>
<organism evidence="2 3">
    <name type="scientific">Forsythia ovata</name>
    <dbReference type="NCBI Taxonomy" id="205694"/>
    <lineage>
        <taxon>Eukaryota</taxon>
        <taxon>Viridiplantae</taxon>
        <taxon>Streptophyta</taxon>
        <taxon>Embryophyta</taxon>
        <taxon>Tracheophyta</taxon>
        <taxon>Spermatophyta</taxon>
        <taxon>Magnoliopsida</taxon>
        <taxon>eudicotyledons</taxon>
        <taxon>Gunneridae</taxon>
        <taxon>Pentapetalae</taxon>
        <taxon>asterids</taxon>
        <taxon>lamiids</taxon>
        <taxon>Lamiales</taxon>
        <taxon>Oleaceae</taxon>
        <taxon>Forsythieae</taxon>
        <taxon>Forsythia</taxon>
    </lineage>
</organism>
<sequence length="213" mass="24515">MLVLFNPTMYEWNYNLRARLVDGFIKGACENHIVPKGINPLYPLQMNPFDHSGSTMVIFSITNYIELNKIQEENCVRVRLVEEFIIGACENHIVPKGMNPLYPPQINPFDHSGSTMVIFSITNYIELNKIQEEKCVRARLVEGFIKGACENHIVPKGMNPFYLPQINPFDHSGFTLDLFNAELEQMPSQQENTKRRRRKENGVGNDHVVVDFD</sequence>
<gene>
    <name evidence="2" type="ORF">Fot_32512</name>
</gene>
<comment type="caution">
    <text evidence="2">The sequence shown here is derived from an EMBL/GenBank/DDBJ whole genome shotgun (WGS) entry which is preliminary data.</text>
</comment>
<protein>
    <submittedName>
        <fullName evidence="2">Uncharacterized protein</fullName>
    </submittedName>
</protein>